<dbReference type="AlphaFoldDB" id="A0A5N6Q600"/>
<organism evidence="2 3">
    <name type="scientific">Mikania micrantha</name>
    <name type="common">bitter vine</name>
    <dbReference type="NCBI Taxonomy" id="192012"/>
    <lineage>
        <taxon>Eukaryota</taxon>
        <taxon>Viridiplantae</taxon>
        <taxon>Streptophyta</taxon>
        <taxon>Embryophyta</taxon>
        <taxon>Tracheophyta</taxon>
        <taxon>Spermatophyta</taxon>
        <taxon>Magnoliopsida</taxon>
        <taxon>eudicotyledons</taxon>
        <taxon>Gunneridae</taxon>
        <taxon>Pentapetalae</taxon>
        <taxon>asterids</taxon>
        <taxon>campanulids</taxon>
        <taxon>Asterales</taxon>
        <taxon>Asteraceae</taxon>
        <taxon>Asteroideae</taxon>
        <taxon>Heliantheae alliance</taxon>
        <taxon>Eupatorieae</taxon>
        <taxon>Mikania</taxon>
    </lineage>
</organism>
<comment type="caution">
    <text evidence="2">The sequence shown here is derived from an EMBL/GenBank/DDBJ whole genome shotgun (WGS) entry which is preliminary data.</text>
</comment>
<proteinExistence type="predicted"/>
<name>A0A5N6Q600_9ASTR</name>
<keyword evidence="3" id="KW-1185">Reference proteome</keyword>
<dbReference type="EMBL" id="SZYD01001279">
    <property type="protein sequence ID" value="KAD0903822.1"/>
    <property type="molecule type" value="Genomic_DNA"/>
</dbReference>
<evidence type="ECO:0000313" key="2">
    <source>
        <dbReference type="EMBL" id="KAD7479466.1"/>
    </source>
</evidence>
<evidence type="ECO:0000313" key="3">
    <source>
        <dbReference type="Proteomes" id="UP000326396"/>
    </source>
</evidence>
<dbReference type="OrthoDB" id="566409at2759"/>
<dbReference type="PANTHER" id="PTHR37760:SF1">
    <property type="entry name" value="CHAPERONE"/>
    <property type="match status" value="1"/>
</dbReference>
<dbReference type="EMBL" id="SZYD01000001">
    <property type="protein sequence ID" value="KAD7479466.1"/>
    <property type="molecule type" value="Genomic_DNA"/>
</dbReference>
<evidence type="ECO:0000313" key="1">
    <source>
        <dbReference type="EMBL" id="KAD0903822.1"/>
    </source>
</evidence>
<dbReference type="Proteomes" id="UP000326396">
    <property type="component" value="Linkage Group LG1"/>
</dbReference>
<gene>
    <name evidence="2" type="ORF">E3N88_02602</name>
    <name evidence="1" type="ORF">E3N88_43577</name>
</gene>
<sequence length="174" mass="18615">MAFPGNLNTLGTIKSILEHIGALYLLIVSLPAFIDIAPGLHICDKAIIILTGFTFWRENTKEIMLEHITASEVAGYGVGALLLCATISAPKIDSFISASQRSSLGMCKKCGDLKLIACSNCKGSGSLKQGGTFNLGLDEVSFMGDKSKMSYVSCNKCRSRGRFPCPECSKLPTI</sequence>
<reference evidence="2 3" key="1">
    <citation type="submission" date="2019-05" db="EMBL/GenBank/DDBJ databases">
        <title>Mikania micrantha, genome provides insights into the molecular mechanism of rapid growth.</title>
        <authorList>
            <person name="Liu B."/>
        </authorList>
    </citation>
    <scope>NUCLEOTIDE SEQUENCE [LARGE SCALE GENOMIC DNA]</scope>
    <source>
        <strain evidence="2">NLD-2019</strain>
        <tissue evidence="2">Leaf</tissue>
    </source>
</reference>
<accession>A0A5N6Q600</accession>
<dbReference type="PANTHER" id="PTHR37760">
    <property type="entry name" value="CHAPERONE"/>
    <property type="match status" value="1"/>
</dbReference>
<protein>
    <submittedName>
        <fullName evidence="2">Uncharacterized protein</fullName>
    </submittedName>
</protein>